<dbReference type="InterPro" id="IPR008969">
    <property type="entry name" value="CarboxyPept-like_regulatory"/>
</dbReference>
<dbReference type="Proteomes" id="UP000015453">
    <property type="component" value="Unassembled WGS sequence"/>
</dbReference>
<dbReference type="InterPro" id="IPR055073">
    <property type="entry name" value="NOMO1-like_9th"/>
</dbReference>
<name>S8CXI3_9LAMI</name>
<keyword evidence="2" id="KW-0812">Transmembrane</keyword>
<keyword evidence="4" id="KW-0256">Endoplasmic reticulum</keyword>
<evidence type="ECO:0000259" key="11">
    <source>
        <dbReference type="Pfam" id="PF23193"/>
    </source>
</evidence>
<evidence type="ECO:0000313" key="16">
    <source>
        <dbReference type="Proteomes" id="UP000015453"/>
    </source>
</evidence>
<evidence type="ECO:0000259" key="8">
    <source>
        <dbReference type="Pfam" id="PF22902"/>
    </source>
</evidence>
<feature type="domain" description="NOMO-like N-terminal beta-sandwich" evidence="7">
    <location>
        <begin position="38"/>
        <end position="113"/>
    </location>
</feature>
<dbReference type="Pfam" id="PF23193">
    <property type="entry name" value="NOMO_3rd"/>
    <property type="match status" value="1"/>
</dbReference>
<dbReference type="Pfam" id="PF23141">
    <property type="entry name" value="Ig_NOMO"/>
    <property type="match status" value="1"/>
</dbReference>
<keyword evidence="3" id="KW-0732">Signal</keyword>
<dbReference type="InterPro" id="IPR056187">
    <property type="entry name" value="NOMO_8th"/>
</dbReference>
<dbReference type="AlphaFoldDB" id="S8CXI3"/>
<feature type="domain" description="NOMO sixth transthyretin-like" evidence="13">
    <location>
        <begin position="482"/>
        <end position="562"/>
    </location>
</feature>
<dbReference type="InterPro" id="IPR055075">
    <property type="entry name" value="NOMO-like_N"/>
</dbReference>
<evidence type="ECO:0000259" key="12">
    <source>
        <dbReference type="Pfam" id="PF23194"/>
    </source>
</evidence>
<dbReference type="Pfam" id="PF23194">
    <property type="entry name" value="NOMO_5th"/>
    <property type="match status" value="1"/>
</dbReference>
<evidence type="ECO:0000256" key="1">
    <source>
        <dbReference type="ARBA" id="ARBA00004115"/>
    </source>
</evidence>
<keyword evidence="5" id="KW-1133">Transmembrane helix</keyword>
<comment type="subcellular location">
    <subcellularLocation>
        <location evidence="1">Endoplasmic reticulum membrane</location>
        <topology evidence="1">Single-pass type I membrane protein</topology>
    </subcellularLocation>
</comment>
<dbReference type="Pfam" id="PF22898">
    <property type="entry name" value="NOMO1-like_1st"/>
    <property type="match status" value="1"/>
</dbReference>
<dbReference type="InterPro" id="IPR056319">
    <property type="entry name" value="NOMO_7th"/>
</dbReference>
<feature type="domain" description="NOMO eighth prealbumin-like" evidence="14">
    <location>
        <begin position="658"/>
        <end position="760"/>
    </location>
</feature>
<feature type="domain" description="NOMO-like ninth beta-sandwich" evidence="8">
    <location>
        <begin position="762"/>
        <end position="834"/>
    </location>
</feature>
<dbReference type="Pfam" id="PF23660">
    <property type="entry name" value="NOMO_8th"/>
    <property type="match status" value="1"/>
</dbReference>
<gene>
    <name evidence="15" type="ORF">M569_02578</name>
</gene>
<evidence type="ECO:0000256" key="2">
    <source>
        <dbReference type="ARBA" id="ARBA00022692"/>
    </source>
</evidence>
<feature type="non-terminal residue" evidence="15">
    <location>
        <position position="932"/>
    </location>
</feature>
<dbReference type="InterPro" id="IPR056188">
    <property type="entry name" value="NOMO_6th"/>
</dbReference>
<evidence type="ECO:0000256" key="6">
    <source>
        <dbReference type="ARBA" id="ARBA00023136"/>
    </source>
</evidence>
<dbReference type="SUPFAM" id="SSF49464">
    <property type="entry name" value="Carboxypeptidase regulatory domain-like"/>
    <property type="match status" value="1"/>
</dbReference>
<dbReference type="InterPro" id="IPR056190">
    <property type="entry name" value="NOMO_5th"/>
</dbReference>
<dbReference type="GO" id="GO:0005789">
    <property type="term" value="C:endoplasmic reticulum membrane"/>
    <property type="evidence" value="ECO:0007669"/>
    <property type="project" value="UniProtKB-SubCell"/>
</dbReference>
<dbReference type="InterPro" id="IPR055074">
    <property type="entry name" value="NOMO1-3_2nd"/>
</dbReference>
<dbReference type="Gene3D" id="2.60.40.1120">
    <property type="entry name" value="Carboxypeptidase-like, regulatory domain"/>
    <property type="match status" value="1"/>
</dbReference>
<evidence type="ECO:0000259" key="9">
    <source>
        <dbReference type="Pfam" id="PF22904"/>
    </source>
</evidence>
<feature type="domain" description="NOMO second beta-sandwich" evidence="9">
    <location>
        <begin position="115"/>
        <end position="206"/>
    </location>
</feature>
<evidence type="ECO:0000313" key="15">
    <source>
        <dbReference type="EMBL" id="EPS72179.1"/>
    </source>
</evidence>
<evidence type="ECO:0000259" key="7">
    <source>
        <dbReference type="Pfam" id="PF22898"/>
    </source>
</evidence>
<evidence type="ECO:0000256" key="4">
    <source>
        <dbReference type="ARBA" id="ARBA00022824"/>
    </source>
</evidence>
<comment type="caution">
    <text evidence="15">The sequence shown here is derived from an EMBL/GenBank/DDBJ whole genome shotgun (WGS) entry which is preliminary data.</text>
</comment>
<dbReference type="PANTHER" id="PTHR23303:SF14">
    <property type="entry name" value="BOS COMPLEX SUBUNIT NOMO1-RELATED"/>
    <property type="match status" value="1"/>
</dbReference>
<evidence type="ECO:0000259" key="10">
    <source>
        <dbReference type="Pfam" id="PF23141"/>
    </source>
</evidence>
<evidence type="ECO:0000259" key="13">
    <source>
        <dbReference type="Pfam" id="PF23196"/>
    </source>
</evidence>
<organism evidence="15 16">
    <name type="scientific">Genlisea aurea</name>
    <dbReference type="NCBI Taxonomy" id="192259"/>
    <lineage>
        <taxon>Eukaryota</taxon>
        <taxon>Viridiplantae</taxon>
        <taxon>Streptophyta</taxon>
        <taxon>Embryophyta</taxon>
        <taxon>Tracheophyta</taxon>
        <taxon>Spermatophyta</taxon>
        <taxon>Magnoliopsida</taxon>
        <taxon>eudicotyledons</taxon>
        <taxon>Gunneridae</taxon>
        <taxon>Pentapetalae</taxon>
        <taxon>asterids</taxon>
        <taxon>lamiids</taxon>
        <taxon>Lamiales</taxon>
        <taxon>Lentibulariaceae</taxon>
        <taxon>Genlisea</taxon>
    </lineage>
</organism>
<feature type="non-terminal residue" evidence="15">
    <location>
        <position position="1"/>
    </location>
</feature>
<accession>S8CXI3</accession>
<dbReference type="Pfam" id="PF23196">
    <property type="entry name" value="NOMO_6th"/>
    <property type="match status" value="1"/>
</dbReference>
<dbReference type="SUPFAM" id="SSF49478">
    <property type="entry name" value="Cna protein B-type domain"/>
    <property type="match status" value="2"/>
</dbReference>
<keyword evidence="16" id="KW-1185">Reference proteome</keyword>
<dbReference type="InterPro" id="IPR051417">
    <property type="entry name" value="SDr/BOS_complex"/>
</dbReference>
<evidence type="ECO:0000259" key="14">
    <source>
        <dbReference type="Pfam" id="PF23660"/>
    </source>
</evidence>
<evidence type="ECO:0000256" key="3">
    <source>
        <dbReference type="ARBA" id="ARBA00022729"/>
    </source>
</evidence>
<feature type="domain" description="NOMO fifth transthyretin-like" evidence="12">
    <location>
        <begin position="408"/>
        <end position="481"/>
    </location>
</feature>
<dbReference type="Pfam" id="PF22904">
    <property type="entry name" value="NOMO1-like_2nd"/>
    <property type="match status" value="1"/>
</dbReference>
<feature type="domain" description="NOMO seventh transthyretin-like" evidence="10">
    <location>
        <begin position="585"/>
        <end position="656"/>
    </location>
</feature>
<keyword evidence="6" id="KW-0472">Membrane</keyword>
<dbReference type="InterPro" id="IPR056189">
    <property type="entry name" value="NOMO_3rd"/>
</dbReference>
<sequence length="932" mass="102332">IAIILLSHSELTVADSIRGCGGFLEASSALIRSKKIGDAKLDFSHVTVELRTLDGLVKDLTQCAPNGYYFIPVYDKGSYIIKVRGPEGWTFNPEQASVPVNDIGCNGNEDINFQFTGFTLYGRVVGATVGDSCLDNVIGPSGVNVELLSLGGDILSSVSTSSTGSYSFKNTIPGHYKLRASRSDLNIKISGSDEVELGFNNAMVNDIFHVTGYNIRGYVVAEGNPILGVHFFLYSENDMLELNCTNDSISPPKSRKALCHTASDADGMFKFTEIPCGTYEIIPFYKGENTIFDVSPSSMLVSVHHDHIRVPQTFQVTGFSIGGRVVDGNGIGVGGAIIMVDENERSVTDKDGYYKLDQVTSKTYNIEATKKYYKFERLNDFLVLPNMPSINDIKAISYSLCGVAQTFGSTYKAKVTLTHGPENVKPQVTLTDDNGDFCFEVQRGEYRLFASAATPESTSELLFSPPYIDVLVDRPVLDVTFSQAQANVNGSVVCIDKCQSSVSVTLMRLDSKAVEDQRTISLSDHSNDFSFSNVLPGKYRIEARNYLPGVTWGEDAWCWKQNFVDFIVGVDDVEKITFVQSGYSVNINSSGEVDAYLIQGGNSRLDLTIKKGFQQICVDSPGVHELHFVSPCVWFGSSTFRIDTSSTNPINLKGEKYLLSGLIHIDSRDNKLEHIALDILNTRDEVVDVVVAGLVTAEIDEPSTAVYEYSFWASFGETLTFIPRDARNSLERKILFYPRKHKVSVAYDGCQGRIAPFSGREGLYIEGSVSPPTSRVHIRILAERTSEVSNLKQGDTAIETFTDEGGLFLAGPLYDDISYTITATKPGYSIKHVGRYSFSCQKLGQISVKIYFSEDGNEPLPPILLSLSGEDGYRNNSVTGVSGVFLFADLFPGSYYLRPLLKEYAFYPAAEAINLASGESKDVVFNATRVAY</sequence>
<dbReference type="Pfam" id="PF22902">
    <property type="entry name" value="NOMO1-like_9th"/>
    <property type="match status" value="1"/>
</dbReference>
<proteinExistence type="predicted"/>
<dbReference type="OrthoDB" id="10263633at2759"/>
<dbReference type="EMBL" id="AUSU01000938">
    <property type="protein sequence ID" value="EPS72179.1"/>
    <property type="molecule type" value="Genomic_DNA"/>
</dbReference>
<dbReference type="Pfam" id="PF13620">
    <property type="entry name" value="CarboxypepD_reg"/>
    <property type="match status" value="1"/>
</dbReference>
<protein>
    <recommendedName>
        <fullName evidence="17">Carbohydrate-binding-like fold protein</fullName>
    </recommendedName>
</protein>
<evidence type="ECO:0000256" key="5">
    <source>
        <dbReference type="ARBA" id="ARBA00022989"/>
    </source>
</evidence>
<dbReference type="PANTHER" id="PTHR23303">
    <property type="entry name" value="CARBOXYPEPTIDASE REGULATORY REGION-CONTAINING"/>
    <property type="match status" value="1"/>
</dbReference>
<feature type="domain" description="NOMO third transthyretin-like" evidence="11">
    <location>
        <begin position="216"/>
        <end position="317"/>
    </location>
</feature>
<evidence type="ECO:0008006" key="17">
    <source>
        <dbReference type="Google" id="ProtNLM"/>
    </source>
</evidence>
<reference evidence="15 16" key="1">
    <citation type="journal article" date="2013" name="BMC Genomics">
        <title>The miniature genome of a carnivorous plant Genlisea aurea contains a low number of genes and short non-coding sequences.</title>
        <authorList>
            <person name="Leushkin E.V."/>
            <person name="Sutormin R.A."/>
            <person name="Nabieva E.R."/>
            <person name="Penin A.A."/>
            <person name="Kondrashov A.S."/>
            <person name="Logacheva M.D."/>
        </authorList>
    </citation>
    <scope>NUCLEOTIDE SEQUENCE [LARGE SCALE GENOMIC DNA]</scope>
</reference>